<dbReference type="AlphaFoldDB" id="A0A6G1JLG6"/>
<evidence type="ECO:0000313" key="2">
    <source>
        <dbReference type="EMBL" id="KAF2690999.1"/>
    </source>
</evidence>
<gene>
    <name evidence="2" type="ORF">K458DRAFT_412314</name>
</gene>
<dbReference type="CDD" id="cd04301">
    <property type="entry name" value="NAT_SF"/>
    <property type="match status" value="1"/>
</dbReference>
<evidence type="ECO:0000259" key="1">
    <source>
        <dbReference type="PROSITE" id="PS51186"/>
    </source>
</evidence>
<accession>A0A6G1JLG6</accession>
<dbReference type="PROSITE" id="PS51186">
    <property type="entry name" value="GNAT"/>
    <property type="match status" value="1"/>
</dbReference>
<feature type="domain" description="N-acetyltransferase" evidence="1">
    <location>
        <begin position="123"/>
        <end position="202"/>
    </location>
</feature>
<name>A0A6G1JLG6_9PLEO</name>
<keyword evidence="3" id="KW-1185">Reference proteome</keyword>
<protein>
    <recommendedName>
        <fullName evidence="1">N-acetyltransferase domain-containing protein</fullName>
    </recommendedName>
</protein>
<dbReference type="InterPro" id="IPR016181">
    <property type="entry name" value="Acyl_CoA_acyltransferase"/>
</dbReference>
<dbReference type="Proteomes" id="UP000799291">
    <property type="component" value="Unassembled WGS sequence"/>
</dbReference>
<dbReference type="InterPro" id="IPR000182">
    <property type="entry name" value="GNAT_dom"/>
</dbReference>
<dbReference type="Gene3D" id="3.40.630.30">
    <property type="match status" value="1"/>
</dbReference>
<dbReference type="EMBL" id="MU005570">
    <property type="protein sequence ID" value="KAF2690999.1"/>
    <property type="molecule type" value="Genomic_DNA"/>
</dbReference>
<reference evidence="2" key="1">
    <citation type="journal article" date="2020" name="Stud. Mycol.">
        <title>101 Dothideomycetes genomes: a test case for predicting lifestyles and emergence of pathogens.</title>
        <authorList>
            <person name="Haridas S."/>
            <person name="Albert R."/>
            <person name="Binder M."/>
            <person name="Bloem J."/>
            <person name="Labutti K."/>
            <person name="Salamov A."/>
            <person name="Andreopoulos B."/>
            <person name="Baker S."/>
            <person name="Barry K."/>
            <person name="Bills G."/>
            <person name="Bluhm B."/>
            <person name="Cannon C."/>
            <person name="Castanera R."/>
            <person name="Culley D."/>
            <person name="Daum C."/>
            <person name="Ezra D."/>
            <person name="Gonzalez J."/>
            <person name="Henrissat B."/>
            <person name="Kuo A."/>
            <person name="Liang C."/>
            <person name="Lipzen A."/>
            <person name="Lutzoni F."/>
            <person name="Magnuson J."/>
            <person name="Mondo S."/>
            <person name="Nolan M."/>
            <person name="Ohm R."/>
            <person name="Pangilinan J."/>
            <person name="Park H.-J."/>
            <person name="Ramirez L."/>
            <person name="Alfaro M."/>
            <person name="Sun H."/>
            <person name="Tritt A."/>
            <person name="Yoshinaga Y."/>
            <person name="Zwiers L.-H."/>
            <person name="Turgeon B."/>
            <person name="Goodwin S."/>
            <person name="Spatafora J."/>
            <person name="Crous P."/>
            <person name="Grigoriev I."/>
        </authorList>
    </citation>
    <scope>NUCLEOTIDE SEQUENCE</scope>
    <source>
        <strain evidence="2">CBS 122367</strain>
    </source>
</reference>
<evidence type="ECO:0000313" key="3">
    <source>
        <dbReference type="Proteomes" id="UP000799291"/>
    </source>
</evidence>
<proteinExistence type="predicted"/>
<dbReference type="Pfam" id="PF00583">
    <property type="entry name" value="Acetyltransf_1"/>
    <property type="match status" value="1"/>
</dbReference>
<dbReference type="SUPFAM" id="SSF55729">
    <property type="entry name" value="Acyl-CoA N-acyltransferases (Nat)"/>
    <property type="match status" value="1"/>
</dbReference>
<sequence length="203" mass="21856">MTSTHAVHVLPKSHPNTETWAGLIRASKTFRLQALQTSPESFSSTYAREAAFTDHEWEARLQNSLALTLVAVKTPATESSQTGKSRNTAEDLLDLEWKGSAVLFGPLPQPSSPANDNKIPTFEIFALFVLPSARGYGMGASLIQAVIGHASSTAADEHGSGEVVVKVTVTPGNMKVVGLYEKLGFRVMEGEEGLVAMELRCKK</sequence>
<dbReference type="GO" id="GO:0016747">
    <property type="term" value="F:acyltransferase activity, transferring groups other than amino-acyl groups"/>
    <property type="evidence" value="ECO:0007669"/>
    <property type="project" value="InterPro"/>
</dbReference>
<dbReference type="OrthoDB" id="41532at2759"/>
<organism evidence="2 3">
    <name type="scientific">Lentithecium fluviatile CBS 122367</name>
    <dbReference type="NCBI Taxonomy" id="1168545"/>
    <lineage>
        <taxon>Eukaryota</taxon>
        <taxon>Fungi</taxon>
        <taxon>Dikarya</taxon>
        <taxon>Ascomycota</taxon>
        <taxon>Pezizomycotina</taxon>
        <taxon>Dothideomycetes</taxon>
        <taxon>Pleosporomycetidae</taxon>
        <taxon>Pleosporales</taxon>
        <taxon>Massarineae</taxon>
        <taxon>Lentitheciaceae</taxon>
        <taxon>Lentithecium</taxon>
    </lineage>
</organism>